<dbReference type="Gene3D" id="3.40.190.80">
    <property type="match status" value="1"/>
</dbReference>
<dbReference type="SUPFAM" id="SSF56655">
    <property type="entry name" value="Carbohydrate phosphatase"/>
    <property type="match status" value="1"/>
</dbReference>
<gene>
    <name evidence="8" type="primary">suhB_2</name>
    <name evidence="8" type="ORF">KSF_054750</name>
</gene>
<feature type="binding site" evidence="6">
    <location>
        <position position="90"/>
    </location>
    <ligand>
        <name>Mg(2+)</name>
        <dbReference type="ChEBI" id="CHEBI:18420"/>
        <label>2</label>
    </ligand>
</feature>
<name>A0A8J3IR61_9CHLR</name>
<dbReference type="GO" id="GO:0008934">
    <property type="term" value="F:inositol monophosphate 1-phosphatase activity"/>
    <property type="evidence" value="ECO:0007669"/>
    <property type="project" value="InterPro"/>
</dbReference>
<dbReference type="GO" id="GO:0006020">
    <property type="term" value="P:inositol metabolic process"/>
    <property type="evidence" value="ECO:0007669"/>
    <property type="project" value="TreeGrafter"/>
</dbReference>
<comment type="catalytic activity">
    <reaction evidence="1 7">
        <text>a myo-inositol phosphate + H2O = myo-inositol + phosphate</text>
        <dbReference type="Rhea" id="RHEA:24056"/>
        <dbReference type="ChEBI" id="CHEBI:15377"/>
        <dbReference type="ChEBI" id="CHEBI:17268"/>
        <dbReference type="ChEBI" id="CHEBI:43474"/>
        <dbReference type="ChEBI" id="CHEBI:84139"/>
        <dbReference type="EC" id="3.1.3.25"/>
    </reaction>
</comment>
<organism evidence="8 9">
    <name type="scientific">Reticulibacter mediterranei</name>
    <dbReference type="NCBI Taxonomy" id="2778369"/>
    <lineage>
        <taxon>Bacteria</taxon>
        <taxon>Bacillati</taxon>
        <taxon>Chloroflexota</taxon>
        <taxon>Ktedonobacteria</taxon>
        <taxon>Ktedonobacterales</taxon>
        <taxon>Reticulibacteraceae</taxon>
        <taxon>Reticulibacter</taxon>
    </lineage>
</organism>
<dbReference type="InterPro" id="IPR000760">
    <property type="entry name" value="Inositol_monophosphatase-like"/>
</dbReference>
<dbReference type="Proteomes" id="UP000597444">
    <property type="component" value="Unassembled WGS sequence"/>
</dbReference>
<proteinExistence type="inferred from homology"/>
<feature type="binding site" evidence="6">
    <location>
        <position position="75"/>
    </location>
    <ligand>
        <name>Mg(2+)</name>
        <dbReference type="ChEBI" id="CHEBI:18420"/>
        <label>1</label>
        <note>catalytic</note>
    </ligand>
</feature>
<evidence type="ECO:0000256" key="3">
    <source>
        <dbReference type="ARBA" id="ARBA00022723"/>
    </source>
</evidence>
<dbReference type="GO" id="GO:0007165">
    <property type="term" value="P:signal transduction"/>
    <property type="evidence" value="ECO:0007669"/>
    <property type="project" value="TreeGrafter"/>
</dbReference>
<evidence type="ECO:0000256" key="2">
    <source>
        <dbReference type="ARBA" id="ARBA00001946"/>
    </source>
</evidence>
<sequence length="264" mass="28986">MNSNTVDTTDVPRLLEIAKNAARDAGQYLIQKLGQATIKNQKSSRDDLLDIDLEAENIILTKLRKDAPDIGILSEEAGHEGNHDRYWIVDPLDGSANFQHGSPIFAVAIALVVKQITVGSVIYLPTRDEMFTAIYGQGACLNGRLINTSKTKNLDEAIIHIGDIMKEGDPNITMERLEDVSKLLTQARRVRMIGTAATDLAYVACGRADVLVNHATTPWDVEAGKLLLLEANGKFTEKQISNSKQIFIYSNGVVHEAAEKLLFS</sequence>
<keyword evidence="9" id="KW-1185">Reference proteome</keyword>
<keyword evidence="5 6" id="KW-0460">Magnesium</keyword>
<comment type="cofactor">
    <cofactor evidence="2 6 7">
        <name>Mg(2+)</name>
        <dbReference type="ChEBI" id="CHEBI:18420"/>
    </cofactor>
</comment>
<feature type="binding site" evidence="6">
    <location>
        <position position="93"/>
    </location>
    <ligand>
        <name>Mg(2+)</name>
        <dbReference type="ChEBI" id="CHEBI:18420"/>
        <label>2</label>
    </ligand>
</feature>
<accession>A0A8J3IR61</accession>
<protein>
    <recommendedName>
        <fullName evidence="7">Inositol-1-monophosphatase</fullName>
        <ecNumber evidence="7">3.1.3.25</ecNumber>
    </recommendedName>
</protein>
<dbReference type="AlphaFoldDB" id="A0A8J3IR61"/>
<dbReference type="Gene3D" id="3.30.540.10">
    <property type="entry name" value="Fructose-1,6-Bisphosphatase, subunit A, domain 1"/>
    <property type="match status" value="1"/>
</dbReference>
<reference evidence="8" key="1">
    <citation type="submission" date="2020-10" db="EMBL/GenBank/DDBJ databases">
        <title>Taxonomic study of unclassified bacteria belonging to the class Ktedonobacteria.</title>
        <authorList>
            <person name="Yabe S."/>
            <person name="Wang C.M."/>
            <person name="Zheng Y."/>
            <person name="Sakai Y."/>
            <person name="Cavaletti L."/>
            <person name="Monciardini P."/>
            <person name="Donadio S."/>
        </authorList>
    </citation>
    <scope>NUCLEOTIDE SEQUENCE</scope>
    <source>
        <strain evidence="8">ID150040</strain>
    </source>
</reference>
<dbReference type="GO" id="GO:0046872">
    <property type="term" value="F:metal ion binding"/>
    <property type="evidence" value="ECO:0007669"/>
    <property type="project" value="UniProtKB-KW"/>
</dbReference>
<dbReference type="PANTHER" id="PTHR20854">
    <property type="entry name" value="INOSITOL MONOPHOSPHATASE"/>
    <property type="match status" value="1"/>
</dbReference>
<dbReference type="EMBL" id="BNJK01000001">
    <property type="protein sequence ID" value="GHO95427.1"/>
    <property type="molecule type" value="Genomic_DNA"/>
</dbReference>
<dbReference type="PROSITE" id="PS00629">
    <property type="entry name" value="IMP_1"/>
    <property type="match status" value="1"/>
</dbReference>
<evidence type="ECO:0000256" key="4">
    <source>
        <dbReference type="ARBA" id="ARBA00022801"/>
    </source>
</evidence>
<comment type="caution">
    <text evidence="8">The sequence shown here is derived from an EMBL/GenBank/DDBJ whole genome shotgun (WGS) entry which is preliminary data.</text>
</comment>
<evidence type="ECO:0000256" key="6">
    <source>
        <dbReference type="PIRSR" id="PIRSR600760-2"/>
    </source>
</evidence>
<feature type="binding site" evidence="6">
    <location>
        <position position="220"/>
    </location>
    <ligand>
        <name>Mg(2+)</name>
        <dbReference type="ChEBI" id="CHEBI:18420"/>
        <label>2</label>
    </ligand>
</feature>
<evidence type="ECO:0000256" key="5">
    <source>
        <dbReference type="ARBA" id="ARBA00022842"/>
    </source>
</evidence>
<feature type="binding site" evidence="6">
    <location>
        <position position="92"/>
    </location>
    <ligand>
        <name>Mg(2+)</name>
        <dbReference type="ChEBI" id="CHEBI:18420"/>
        <label>1</label>
        <note>catalytic</note>
    </ligand>
</feature>
<dbReference type="InterPro" id="IPR033942">
    <property type="entry name" value="IMPase"/>
</dbReference>
<evidence type="ECO:0000313" key="8">
    <source>
        <dbReference type="EMBL" id="GHO95427.1"/>
    </source>
</evidence>
<dbReference type="RefSeq" id="WP_220206101.1">
    <property type="nucleotide sequence ID" value="NZ_BNJK01000001.1"/>
</dbReference>
<dbReference type="Pfam" id="PF00459">
    <property type="entry name" value="Inositol_P"/>
    <property type="match status" value="1"/>
</dbReference>
<dbReference type="PRINTS" id="PR00377">
    <property type="entry name" value="IMPHPHTASES"/>
</dbReference>
<keyword evidence="3 6" id="KW-0479">Metal-binding</keyword>
<dbReference type="PANTHER" id="PTHR20854:SF4">
    <property type="entry name" value="INOSITOL-1-MONOPHOSPHATASE-RELATED"/>
    <property type="match status" value="1"/>
</dbReference>
<dbReference type="CDD" id="cd01639">
    <property type="entry name" value="IMPase"/>
    <property type="match status" value="1"/>
</dbReference>
<dbReference type="EC" id="3.1.3.25" evidence="7"/>
<evidence type="ECO:0000313" key="9">
    <source>
        <dbReference type="Proteomes" id="UP000597444"/>
    </source>
</evidence>
<evidence type="ECO:0000256" key="7">
    <source>
        <dbReference type="RuleBase" id="RU364068"/>
    </source>
</evidence>
<dbReference type="InterPro" id="IPR020583">
    <property type="entry name" value="Inositol_monoP_metal-BS"/>
</dbReference>
<keyword evidence="4 7" id="KW-0378">Hydrolase</keyword>
<evidence type="ECO:0000256" key="1">
    <source>
        <dbReference type="ARBA" id="ARBA00001033"/>
    </source>
</evidence>
<comment type="similarity">
    <text evidence="7">Belongs to the inositol monophosphatase superfamily.</text>
</comment>